<dbReference type="PANTHER" id="PTHR43437:SF3">
    <property type="entry name" value="HYDROXYACYL-THIOESTER DEHYDRATASE TYPE 2, MITOCHONDRIAL"/>
    <property type="match status" value="1"/>
</dbReference>
<dbReference type="Gene3D" id="3.10.129.10">
    <property type="entry name" value="Hotdog Thioesterase"/>
    <property type="match status" value="1"/>
</dbReference>
<evidence type="ECO:0000259" key="3">
    <source>
        <dbReference type="Pfam" id="PF01575"/>
    </source>
</evidence>
<dbReference type="Proteomes" id="UP000285430">
    <property type="component" value="Unassembled WGS sequence"/>
</dbReference>
<proteinExistence type="predicted"/>
<comment type="caution">
    <text evidence="4">The sequence shown here is derived from an EMBL/GenBank/DDBJ whole genome shotgun (WGS) entry which is preliminary data.</text>
</comment>
<dbReference type="VEuPathDB" id="FungiDB:H257_08694"/>
<evidence type="ECO:0000313" key="6">
    <source>
        <dbReference type="Proteomes" id="UP000285430"/>
    </source>
</evidence>
<evidence type="ECO:0000313" key="4">
    <source>
        <dbReference type="EMBL" id="RHY94616.1"/>
    </source>
</evidence>
<reference evidence="6 7" key="1">
    <citation type="submission" date="2018-08" db="EMBL/GenBank/DDBJ databases">
        <title>Aphanomyces genome sequencing and annotation.</title>
        <authorList>
            <person name="Minardi D."/>
            <person name="Oidtmann B."/>
            <person name="Van Der Giezen M."/>
            <person name="Studholme D.J."/>
        </authorList>
    </citation>
    <scope>NUCLEOTIDE SEQUENCE [LARGE SCALE GENOMIC DNA]</scope>
    <source>
        <strain evidence="5 6">Da</strain>
        <strain evidence="4 7">Sv</strain>
    </source>
</reference>
<feature type="compositionally biased region" description="Polar residues" evidence="2">
    <location>
        <begin position="75"/>
        <end position="84"/>
    </location>
</feature>
<feature type="coiled-coil region" evidence="1">
    <location>
        <begin position="294"/>
        <end position="389"/>
    </location>
</feature>
<dbReference type="Pfam" id="PF01575">
    <property type="entry name" value="MaoC_dehydratas"/>
    <property type="match status" value="1"/>
</dbReference>
<dbReference type="GO" id="GO:0019171">
    <property type="term" value="F:(3R)-hydroxyacyl-[acyl-carrier-protein] dehydratase activity"/>
    <property type="evidence" value="ECO:0007669"/>
    <property type="project" value="TreeGrafter"/>
</dbReference>
<feature type="coiled-coil region" evidence="1">
    <location>
        <begin position="938"/>
        <end position="965"/>
    </location>
</feature>
<feature type="region of interest" description="Disordered" evidence="2">
    <location>
        <begin position="1"/>
        <end position="105"/>
    </location>
</feature>
<dbReference type="Proteomes" id="UP000285712">
    <property type="component" value="Unassembled WGS sequence"/>
</dbReference>
<dbReference type="InterPro" id="IPR050965">
    <property type="entry name" value="UPF0336/Enoyl-CoA_hydratase"/>
</dbReference>
<dbReference type="GO" id="GO:0006633">
    <property type="term" value="P:fatty acid biosynthetic process"/>
    <property type="evidence" value="ECO:0007669"/>
    <property type="project" value="TreeGrafter"/>
</dbReference>
<name>A0A3R6ZNU3_APHAT</name>
<gene>
    <name evidence="4" type="ORF">DYB35_003674</name>
    <name evidence="5" type="ORF">DYB37_006630</name>
</gene>
<feature type="coiled-coil region" evidence="1">
    <location>
        <begin position="686"/>
        <end position="720"/>
    </location>
</feature>
<dbReference type="GO" id="GO:0005739">
    <property type="term" value="C:mitochondrion"/>
    <property type="evidence" value="ECO:0007669"/>
    <property type="project" value="TreeGrafter"/>
</dbReference>
<feature type="domain" description="MaoC-like" evidence="3">
    <location>
        <begin position="2604"/>
        <end position="2696"/>
    </location>
</feature>
<evidence type="ECO:0000313" key="7">
    <source>
        <dbReference type="Proteomes" id="UP000285712"/>
    </source>
</evidence>
<dbReference type="EMBL" id="QUTG01002802">
    <property type="protein sequence ID" value="RHY94616.1"/>
    <property type="molecule type" value="Genomic_DNA"/>
</dbReference>
<dbReference type="EMBL" id="QUTH01003651">
    <property type="protein sequence ID" value="RHZ18096.1"/>
    <property type="molecule type" value="Genomic_DNA"/>
</dbReference>
<organism evidence="4 7">
    <name type="scientific">Aphanomyces astaci</name>
    <name type="common">Crayfish plague agent</name>
    <dbReference type="NCBI Taxonomy" id="112090"/>
    <lineage>
        <taxon>Eukaryota</taxon>
        <taxon>Sar</taxon>
        <taxon>Stramenopiles</taxon>
        <taxon>Oomycota</taxon>
        <taxon>Saprolegniomycetes</taxon>
        <taxon>Saprolegniales</taxon>
        <taxon>Verrucalvaceae</taxon>
        <taxon>Aphanomyces</taxon>
    </lineage>
</organism>
<accession>A0A3R6ZNU3</accession>
<dbReference type="InterPro" id="IPR002539">
    <property type="entry name" value="MaoC-like_dom"/>
</dbReference>
<keyword evidence="1" id="KW-0175">Coiled coil</keyword>
<dbReference type="PANTHER" id="PTHR43437">
    <property type="entry name" value="HYDROXYACYL-THIOESTER DEHYDRATASE TYPE 2, MITOCHONDRIAL-RELATED"/>
    <property type="match status" value="1"/>
</dbReference>
<dbReference type="InterPro" id="IPR029069">
    <property type="entry name" value="HotDog_dom_sf"/>
</dbReference>
<evidence type="ECO:0000256" key="1">
    <source>
        <dbReference type="SAM" id="Coils"/>
    </source>
</evidence>
<protein>
    <recommendedName>
        <fullName evidence="3">MaoC-like domain-containing protein</fullName>
    </recommendedName>
</protein>
<dbReference type="CDD" id="cd03449">
    <property type="entry name" value="R_hydratase"/>
    <property type="match status" value="1"/>
</dbReference>
<evidence type="ECO:0000313" key="5">
    <source>
        <dbReference type="EMBL" id="RHZ18096.1"/>
    </source>
</evidence>
<evidence type="ECO:0000256" key="2">
    <source>
        <dbReference type="SAM" id="MobiDB-lite"/>
    </source>
</evidence>
<sequence>MKKVNEKRAVNAVNLPKLSTTSTDGEVTPRRPPRLPLDSPSSSETPQPPLALTPILGLDGGLTTPTKPVALLAPTTPSKQSKGQSLRARKLEDQQSPSHQPPSAVLNTAQLYDPTSSSLLNPAFEVDMTLLEAEVEKMKQLGQAAEGHVEAIYANNTKERMFFRQASVQEKQAWGAEKVEFEALLVVKETELHTNERERAKLSDTLTQTIQYFTHEVESRDRTIAVHVTDLQTTRDVLASTEHSLRQSQMQHQRTVDTLAKHVDELDVTKSELAGCRQVVAQHEVTMANQSKHILATEASLAQARTAIASLEAKCVDQKGTLHAYKEEMHGYVFNVDQLRRDVKLGQDKQDELTAAIKTHEKTIASFKRQQAKWEAAKAAHDVEQSEQRAMTKVPQLETAFLVTLKCNMYKERIDAQAKMIHRQEESIVASTVAHVADFTTIDLQTAQLKSLARTVGDQSAYIAKLETTCRAAEIQHLKNRSLIELLQTKIHGLDDTTVRQDKETASLLERLAKRDGVVAARDAEVAALKAAYESMSAELMGQVETNQAAIAVHIAVIASMRATQEELVATKSQLKADLDLQTTRANDLDVALGTSRREFVISEDNFTKLSLRHSVDEAHYTRTMEDLVAWTRATLDERGLELSERNQVLREASEDAAATLTALQTILDETNAMFAACQAQARATAADYEAKVIERTEALEQQEERIHLLEIQLKMNAEQANQRRQTFHEDRQREMAQFQMQLKGKEDVFEIELSRLNTQLQQERATALAQLTTLQETSELDMSKVQSLLQQVRGQLSLERTTSAATIAQLEENGTKLTLERAQLRDDLAHVRAVAAQATRTSRDQLGMLAEEVRGVAYAVAAAEVAQDKLVQQHNAFVANLRVEHEASVTRLHASHIASVTSLQGDHANAMAAQVAQQAAAAKQFQVELATLQATHTVQVEAAAEDAQRQRLELEAKLQYQKETLTVQLKASKLAFEEQLVEQRIRLECLIEHQRDTLEGQLRDQVAHATARDAAACAAFDEKLLATKTDLEGELAKQRAGYEVVISQQRERYEATIRQRKERYELDVATQRAELESTLATTKARLEGELADITLRLGTELRTTKEALETDLATQKAFYESTLRTTKETLESENVEVKTTLEGRLVAVQSTLEGELVRQKERLEGQIAHQTQVFELEMTNQRRRFEAQIADQKTALEGQIMSQRMEYEAEILRQRNDLETSMKQQVDVLERQVASTRAALEGEVVRQKSEFENEIAEQRGTFEAQLGALDADLSGQVREWEAKYTEDTMAMRAKFDHDLSSQRTELEGALARQKEILESDLLTQKQTLEAKLARQEDTFDTQMADKCRRYNLDMEAQVNAFEKHMAERNDAWEAAVLAQSAQFDSQLQALVHQAEQDQAVAKVAIDGWEIKTSDLERVTSLRIAELESEVASLQTQLGDSVNDHAAVVKALAAADMSHHEAATAAESTVASLMQNIATLEAHVAQCYTGDFLLTRIKMGLRSLIQDQFHPNVAEHVAGMTTLDDLDALLAMLLALAVECQTFVQLGPQRLGVDVLRKVVDEHDELWANVPDNDTCHRDIRQVIFHTKEHTRLLHALPRLMPELAPSVDAALEYISAYQSLRRDAAPTLTSTEMSTNPSNNDNGGDTGQLLATAKDIMDALQAWQSCRLNVAKALRINDNGTCCEADILACINEYMGLKDKTGHRVIFEHLDTYHACLSQGKAILAAESGDVDTVTLLRHVDAYDQLRTRVAGVIHVPKETVDNHTILQHVQEWSSLRDHVAQTLSPMGQHKTCDSDSDARPTAATIGNVVDAHVSMLRAVAGVWGVVDDTPIAPSRIVATLQEYHTFREDAAAVLQLSPVVTLSPRDVIATLVEYAGLCKHAANQLELKASRATPRDITDVLDTYQTLRADSGALVPVSSKRSSAKDILAWVNDYHALRSRVSVLLGQDGGLCTSEDVVAVVQTYLELAVKHRDLVRAKMTIEANNNALTGSLDVARQALQDLEMRAAAVGTKHGLVVFSSGNTPSFFESLDRKLQDGKDFETAFHRRKQMHEQDNAVHATAVDTLRREAAVAMDALRRDLDTVSTSKRQDAERSGALALAAAERARALEVEDVKTASARQFDDLQRSTACQLESLQRDLTNVRAIKLKEQADYDATMDAIRRALEVQAIDTYGRRDGGEKAAFFARYVDRDRMLMELVYGAIRSVTQLLSTTSANKAGATMPTELSHAILGCIKELKRMKEYVMGSFDALQKDMAPFLPFEVTWHAVEWQPDMDLATWCVESCNKTNEHARMQFQQFLAHANSTMTMLAATQRERAMEVLAFMRRGVAPCDTSSQDKDASMLKMRLMDAVTDRDQVGLELQLKETFFTDLLHQHKAVAADMHAKLSQQQQLWKAMMASSSPTLSQPPRSPTMKPLDDQQKLTMVKPGPKPKWQEDDPTTTVLSNGRTLKERFVSDLALETGQNPPMKRGQTVQVLRPPNANAGDSSTRKISQPYVSMAATPSKHIQSSSMHQSSAAAVHLKPGNDTNRQQHLWYQGVKQIDGQSLSLALGYIPTRNSLVLDVFNTDTEYMQAIEVNPKLLQGFNKPLVPLGVLPEVGVKASIDNVFHAADVETFAALSGDSNPLHVDAAFAATTTFGKPVVHGILCTSLFPTIFGATFPGAIYVAQDVRYHKPIYVGDLVHAEIEVLQVKARMRLVVCATRCLDRHGDVAISGQAKVLLPKPTLSADTGTPTTTSAV</sequence>
<dbReference type="SUPFAM" id="SSF54637">
    <property type="entry name" value="Thioesterase/thiol ester dehydrase-isomerase"/>
    <property type="match status" value="1"/>
</dbReference>